<dbReference type="PANTHER" id="PTHR33221">
    <property type="entry name" value="WINGED HELIX-TURN-HELIX TRANSCRIPTIONAL REGULATOR, RRF2 FAMILY"/>
    <property type="match status" value="1"/>
</dbReference>
<dbReference type="InterPro" id="IPR046342">
    <property type="entry name" value="CBS_dom_sf"/>
</dbReference>
<dbReference type="SUPFAM" id="SSF54631">
    <property type="entry name" value="CBS-domain pair"/>
    <property type="match status" value="1"/>
</dbReference>
<proteinExistence type="predicted"/>
<dbReference type="InterPro" id="IPR005104">
    <property type="entry name" value="WHTH_HrcA_DNA-bd"/>
</dbReference>
<dbReference type="Pfam" id="PF00571">
    <property type="entry name" value="CBS"/>
    <property type="match status" value="2"/>
</dbReference>
<dbReference type="InterPro" id="IPR000644">
    <property type="entry name" value="CBS_dom"/>
</dbReference>
<dbReference type="Proteomes" id="UP000600363">
    <property type="component" value="Unassembled WGS sequence"/>
</dbReference>
<dbReference type="InterPro" id="IPR036390">
    <property type="entry name" value="WH_DNA-bd_sf"/>
</dbReference>
<dbReference type="InterPro" id="IPR036388">
    <property type="entry name" value="WH-like_DNA-bd_sf"/>
</dbReference>
<evidence type="ECO:0000259" key="4">
    <source>
        <dbReference type="PROSITE" id="PS51371"/>
    </source>
</evidence>
<dbReference type="PANTHER" id="PTHR33221:SF15">
    <property type="entry name" value="HTH-TYPE TRANSCRIPTIONAL REGULATOR YWGB-RELATED"/>
    <property type="match status" value="1"/>
</dbReference>
<dbReference type="Pfam" id="PF03444">
    <property type="entry name" value="WHD_HrcA"/>
    <property type="match status" value="1"/>
</dbReference>
<dbReference type="SMART" id="SM00116">
    <property type="entry name" value="CBS"/>
    <property type="match status" value="2"/>
</dbReference>
<dbReference type="SUPFAM" id="SSF46785">
    <property type="entry name" value="Winged helix' DNA-binding domain"/>
    <property type="match status" value="1"/>
</dbReference>
<dbReference type="GO" id="GO:0003700">
    <property type="term" value="F:DNA-binding transcription factor activity"/>
    <property type="evidence" value="ECO:0007669"/>
    <property type="project" value="TreeGrafter"/>
</dbReference>
<name>A0A832VMA5_9EURY</name>
<gene>
    <name evidence="5" type="ORF">HA299_00795</name>
</gene>
<dbReference type="InterPro" id="IPR000944">
    <property type="entry name" value="Tscrpt_reg_Rrf2"/>
</dbReference>
<keyword evidence="3" id="KW-0129">CBS domain</keyword>
<evidence type="ECO:0000256" key="1">
    <source>
        <dbReference type="ARBA" id="ARBA00022605"/>
    </source>
</evidence>
<keyword evidence="1" id="KW-0028">Amino-acid biosynthesis</keyword>
<dbReference type="RefSeq" id="WP_042684490.1">
    <property type="nucleotide sequence ID" value="NZ_DUIH01000002.1"/>
</dbReference>
<dbReference type="PROSITE" id="PS51371">
    <property type="entry name" value="CBS"/>
    <property type="match status" value="1"/>
</dbReference>
<dbReference type="GO" id="GO:0003677">
    <property type="term" value="F:DNA binding"/>
    <property type="evidence" value="ECO:0007669"/>
    <property type="project" value="InterPro"/>
</dbReference>
<feature type="domain" description="CBS" evidence="4">
    <location>
        <begin position="173"/>
        <end position="232"/>
    </location>
</feature>
<keyword evidence="2" id="KW-0486">Methionine biosynthesis</keyword>
<dbReference type="GO" id="GO:0009086">
    <property type="term" value="P:methionine biosynthetic process"/>
    <property type="evidence" value="ECO:0007669"/>
    <property type="project" value="UniProtKB-KW"/>
</dbReference>
<dbReference type="Gene3D" id="1.10.10.10">
    <property type="entry name" value="Winged helix-like DNA-binding domain superfamily/Winged helix DNA-binding domain"/>
    <property type="match status" value="1"/>
</dbReference>
<comment type="caution">
    <text evidence="5">The sequence shown here is derived from an EMBL/GenBank/DDBJ whole genome shotgun (WGS) entry which is preliminary data.</text>
</comment>
<protein>
    <submittedName>
        <fullName evidence="5">CBS domain-containing protein</fullName>
    </submittedName>
</protein>
<dbReference type="InterPro" id="IPR016436">
    <property type="entry name" value="UCP005063_CBS"/>
</dbReference>
<evidence type="ECO:0000313" key="6">
    <source>
        <dbReference type="Proteomes" id="UP000600363"/>
    </source>
</evidence>
<evidence type="ECO:0000256" key="2">
    <source>
        <dbReference type="ARBA" id="ARBA00023167"/>
    </source>
</evidence>
<dbReference type="PIRSF" id="PIRSF005063">
    <property type="entry name" value="UCP005063_CBS_MJ1232"/>
    <property type="match status" value="1"/>
</dbReference>
<organism evidence="5 6">
    <name type="scientific">Methermicoccus shengliensis</name>
    <dbReference type="NCBI Taxonomy" id="660064"/>
    <lineage>
        <taxon>Archaea</taxon>
        <taxon>Methanobacteriati</taxon>
        <taxon>Methanobacteriota</taxon>
        <taxon>Stenosarchaea group</taxon>
        <taxon>Methanomicrobia</taxon>
        <taxon>Methanosarcinales</taxon>
        <taxon>Methermicoccaceae</taxon>
        <taxon>Methermicoccus</taxon>
    </lineage>
</organism>
<accession>A0A832VMA5</accession>
<dbReference type="AlphaFoldDB" id="A0A832VMA5"/>
<reference evidence="5" key="1">
    <citation type="journal article" date="2020" name="bioRxiv">
        <title>A rank-normalized archaeal taxonomy based on genome phylogeny resolves widespread incomplete and uneven classifications.</title>
        <authorList>
            <person name="Rinke C."/>
            <person name="Chuvochina M."/>
            <person name="Mussig A.J."/>
            <person name="Chaumeil P.-A."/>
            <person name="Waite D.W."/>
            <person name="Whitman W.B."/>
            <person name="Parks D.H."/>
            <person name="Hugenholtz P."/>
        </authorList>
    </citation>
    <scope>NUCLEOTIDE SEQUENCE</scope>
    <source>
        <strain evidence="5">UBA12518</strain>
    </source>
</reference>
<sequence>MELTPIQLEVLNALIALHHQKRGCIKGEEIARLIGRNPGTVRNQMQSLKALRLVEGVPGPKGGYKPTTLAYDELSIQDVEKEAVVPIKRDGEPVEGATVLEISFTTVHHPHECHGTARMLGNIKLFEEGDTIEIGPTPVNGLILRGRVIDRDDVRSLLLFDIDRITTLPKGTLSECPLSEFKIGADTPLRDAAALMAERCEHAAMVERDGKVVGVVELLDIARALANNGADSPVSEVMREPIWADATTPMLDVLDVLTSEREGAVLVEQEGKCLGLLDCRRLISSLGY</sequence>
<evidence type="ECO:0000313" key="5">
    <source>
        <dbReference type="EMBL" id="HIH69151.1"/>
    </source>
</evidence>
<dbReference type="GO" id="GO:0005829">
    <property type="term" value="C:cytosol"/>
    <property type="evidence" value="ECO:0007669"/>
    <property type="project" value="TreeGrafter"/>
</dbReference>
<dbReference type="EMBL" id="DUIH01000002">
    <property type="protein sequence ID" value="HIH69151.1"/>
    <property type="molecule type" value="Genomic_DNA"/>
</dbReference>
<evidence type="ECO:0000256" key="3">
    <source>
        <dbReference type="PROSITE-ProRule" id="PRU00703"/>
    </source>
</evidence>
<dbReference type="Gene3D" id="3.10.580.10">
    <property type="entry name" value="CBS-domain"/>
    <property type="match status" value="1"/>
</dbReference>